<dbReference type="Gene3D" id="3.30.1370.60">
    <property type="entry name" value="Hypothetical oxidoreductase yiak, domain 2"/>
    <property type="match status" value="1"/>
</dbReference>
<evidence type="ECO:0000313" key="3">
    <source>
        <dbReference type="EMBL" id="QKE93078.1"/>
    </source>
</evidence>
<sequence>MSGLRTDHETLQTFTAAVLCAVGLSEPDAALCADTLVQAELWGHASHGVLRLPWYVARIASGACNPTAKPRVLQDMGALALVDADNAMGQVATTFAMDEAVRRAGTYGIAAVSVRNSNHFGTAMYYTSGAARRGMLAFLSTNASPAMAPWGGRERAVGTNPWSWAAPAGELPPLVLDIANTSVARGKVYLAHQRGELIPLTWALDGSGRPTDDPQAAIEGLIQPMAGHKGYAIALMMDVISGVLSGSAFGAGVVGPYHPEGRSGAGHFAFVLDIKRLMPLGEFTGRVRELVESLKRNPVAEGSEGILYPGELEAANDASSRNSGILLPPDTVRDLLALARAYDVTPAFLPAAGPLNPIPKGATA</sequence>
<dbReference type="Gene3D" id="1.10.1530.10">
    <property type="match status" value="1"/>
</dbReference>
<dbReference type="Proteomes" id="UP000500767">
    <property type="component" value="Plasmid unnamed1"/>
</dbReference>
<dbReference type="EMBL" id="CP053709">
    <property type="protein sequence ID" value="QKE93078.1"/>
    <property type="molecule type" value="Genomic_DNA"/>
</dbReference>
<proteinExistence type="inferred from homology"/>
<dbReference type="KEGG" id="lck:HN018_23055"/>
<dbReference type="RefSeq" id="WP_171836250.1">
    <property type="nucleotide sequence ID" value="NZ_CP053709.1"/>
</dbReference>
<dbReference type="AlphaFoldDB" id="A0A6M8HXL0"/>
<evidence type="ECO:0000313" key="4">
    <source>
        <dbReference type="Proteomes" id="UP000500767"/>
    </source>
</evidence>
<dbReference type="InterPro" id="IPR036111">
    <property type="entry name" value="Mal/L-sulfo/L-lacto_DH-like_sf"/>
</dbReference>
<dbReference type="InterPro" id="IPR043144">
    <property type="entry name" value="Mal/L-sulf/L-lact_DH-like_ah"/>
</dbReference>
<protein>
    <submittedName>
        <fullName evidence="3">Ldh family oxidoreductase</fullName>
    </submittedName>
</protein>
<dbReference type="Pfam" id="PF02615">
    <property type="entry name" value="Ldh_2"/>
    <property type="match status" value="1"/>
</dbReference>
<reference evidence="3 4" key="1">
    <citation type="journal article" date="2014" name="World J. Microbiol. Biotechnol.">
        <title>Biodiversity and physiological characteristics of Antarctic and Arctic lichens-associated bacteria.</title>
        <authorList>
            <person name="Lee Y.M."/>
            <person name="Kim E.H."/>
            <person name="Lee H.K."/>
            <person name="Hong S.G."/>
        </authorList>
    </citation>
    <scope>NUCLEOTIDE SEQUENCE [LARGE SCALE GENOMIC DNA]</scope>
    <source>
        <strain evidence="3 4">PAMC 26569</strain>
        <plasmid evidence="3">unnamed1</plasmid>
    </source>
</reference>
<organism evidence="3 4">
    <name type="scientific">Lichenicola cladoniae</name>
    <dbReference type="NCBI Taxonomy" id="1484109"/>
    <lineage>
        <taxon>Bacteria</taxon>
        <taxon>Pseudomonadati</taxon>
        <taxon>Pseudomonadota</taxon>
        <taxon>Alphaproteobacteria</taxon>
        <taxon>Acetobacterales</taxon>
        <taxon>Acetobacteraceae</taxon>
        <taxon>Lichenicola</taxon>
    </lineage>
</organism>
<evidence type="ECO:0000256" key="1">
    <source>
        <dbReference type="ARBA" id="ARBA00006056"/>
    </source>
</evidence>
<dbReference type="InterPro" id="IPR043143">
    <property type="entry name" value="Mal/L-sulf/L-lact_DH-like_NADP"/>
</dbReference>
<keyword evidence="3" id="KW-0614">Plasmid</keyword>
<geneLocation type="plasmid" evidence="3 4">
    <name>unnamed1</name>
</geneLocation>
<dbReference type="PANTHER" id="PTHR11091">
    <property type="entry name" value="OXIDOREDUCTASE-RELATED"/>
    <property type="match status" value="1"/>
</dbReference>
<dbReference type="PANTHER" id="PTHR11091:SF0">
    <property type="entry name" value="MALATE DEHYDROGENASE"/>
    <property type="match status" value="1"/>
</dbReference>
<accession>A0A6M8HXL0</accession>
<gene>
    <name evidence="3" type="ORF">HN018_23055</name>
</gene>
<keyword evidence="2" id="KW-0560">Oxidoreductase</keyword>
<name>A0A6M8HXL0_9PROT</name>
<dbReference type="GO" id="GO:0016491">
    <property type="term" value="F:oxidoreductase activity"/>
    <property type="evidence" value="ECO:0007669"/>
    <property type="project" value="UniProtKB-KW"/>
</dbReference>
<keyword evidence="4" id="KW-1185">Reference proteome</keyword>
<dbReference type="SUPFAM" id="SSF89733">
    <property type="entry name" value="L-sulfolactate dehydrogenase-like"/>
    <property type="match status" value="1"/>
</dbReference>
<comment type="similarity">
    <text evidence="1">Belongs to the LDH2/MDH2 oxidoreductase family.</text>
</comment>
<evidence type="ECO:0000256" key="2">
    <source>
        <dbReference type="ARBA" id="ARBA00023002"/>
    </source>
</evidence>
<dbReference type="InterPro" id="IPR003767">
    <property type="entry name" value="Malate/L-lactate_DH-like"/>
</dbReference>